<accession>A0A8X6I175</accession>
<evidence type="ECO:0000313" key="1">
    <source>
        <dbReference type="EMBL" id="GFR32330.1"/>
    </source>
</evidence>
<dbReference type="AlphaFoldDB" id="A0A8X6I175"/>
<protein>
    <submittedName>
        <fullName evidence="1">Uncharacterized protein</fullName>
    </submittedName>
</protein>
<evidence type="ECO:0000313" key="2">
    <source>
        <dbReference type="Proteomes" id="UP000887116"/>
    </source>
</evidence>
<proteinExistence type="predicted"/>
<reference evidence="1" key="1">
    <citation type="submission" date="2020-07" db="EMBL/GenBank/DDBJ databases">
        <title>Multicomponent nature underlies the extraordinary mechanical properties of spider dragline silk.</title>
        <authorList>
            <person name="Kono N."/>
            <person name="Nakamura H."/>
            <person name="Mori M."/>
            <person name="Yoshida Y."/>
            <person name="Ohtoshi R."/>
            <person name="Malay A.D."/>
            <person name="Moran D.A.P."/>
            <person name="Tomita M."/>
            <person name="Numata K."/>
            <person name="Arakawa K."/>
        </authorList>
    </citation>
    <scope>NUCLEOTIDE SEQUENCE</scope>
</reference>
<name>A0A8X6I175_TRICU</name>
<dbReference type="Proteomes" id="UP000887116">
    <property type="component" value="Unassembled WGS sequence"/>
</dbReference>
<keyword evidence="2" id="KW-1185">Reference proteome</keyword>
<dbReference type="EMBL" id="BMAO01039558">
    <property type="protein sequence ID" value="GFR32330.1"/>
    <property type="molecule type" value="Genomic_DNA"/>
</dbReference>
<dbReference type="OrthoDB" id="10491810at2759"/>
<gene>
    <name evidence="1" type="ORF">TNCT_385601</name>
</gene>
<comment type="caution">
    <text evidence="1">The sequence shown here is derived from an EMBL/GenBank/DDBJ whole genome shotgun (WGS) entry which is preliminary data.</text>
</comment>
<sequence length="111" mass="12497">MVQWTSTISSITSAYMSVNSIARKYPDWITEHNALRTQYSSISVHESRGIGKLLGGQLDHGRLVDMGYRKLGTFQHTAALIEIERLLRSLVSVKFCLKDPPLKNAEDFGED</sequence>
<organism evidence="1 2">
    <name type="scientific">Trichonephila clavata</name>
    <name type="common">Joro spider</name>
    <name type="synonym">Nephila clavata</name>
    <dbReference type="NCBI Taxonomy" id="2740835"/>
    <lineage>
        <taxon>Eukaryota</taxon>
        <taxon>Metazoa</taxon>
        <taxon>Ecdysozoa</taxon>
        <taxon>Arthropoda</taxon>
        <taxon>Chelicerata</taxon>
        <taxon>Arachnida</taxon>
        <taxon>Araneae</taxon>
        <taxon>Araneomorphae</taxon>
        <taxon>Entelegynae</taxon>
        <taxon>Araneoidea</taxon>
        <taxon>Nephilidae</taxon>
        <taxon>Trichonephila</taxon>
    </lineage>
</organism>